<dbReference type="PANTHER" id="PTHR43221:SF1">
    <property type="entry name" value="PROTEASE HTPX"/>
    <property type="match status" value="1"/>
</dbReference>
<evidence type="ECO:0000256" key="2">
    <source>
        <dbReference type="ARBA" id="ARBA00004651"/>
    </source>
</evidence>
<keyword evidence="10" id="KW-0482">Metalloprotease</keyword>
<dbReference type="AlphaFoldDB" id="A0A956LY23"/>
<keyword evidence="3" id="KW-1003">Cell membrane</keyword>
<dbReference type="Proteomes" id="UP000697710">
    <property type="component" value="Unassembled WGS sequence"/>
</dbReference>
<dbReference type="GO" id="GO:0006508">
    <property type="term" value="P:proteolysis"/>
    <property type="evidence" value="ECO:0007669"/>
    <property type="project" value="UniProtKB-KW"/>
</dbReference>
<evidence type="ECO:0000256" key="9">
    <source>
        <dbReference type="ARBA" id="ARBA00022989"/>
    </source>
</evidence>
<comment type="subcellular location">
    <subcellularLocation>
        <location evidence="2">Cell membrane</location>
        <topology evidence="2">Multi-pass membrane protein</topology>
    </subcellularLocation>
</comment>
<comment type="caution">
    <text evidence="14">The sequence shown here is derived from an EMBL/GenBank/DDBJ whole genome shotgun (WGS) entry which is preliminary data.</text>
</comment>
<dbReference type="InterPro" id="IPR001915">
    <property type="entry name" value="Peptidase_M48"/>
</dbReference>
<dbReference type="EMBL" id="JAGQHR010000247">
    <property type="protein sequence ID" value="MCA9727845.1"/>
    <property type="molecule type" value="Genomic_DNA"/>
</dbReference>
<dbReference type="PANTHER" id="PTHR43221">
    <property type="entry name" value="PROTEASE HTPX"/>
    <property type="match status" value="1"/>
</dbReference>
<evidence type="ECO:0000256" key="10">
    <source>
        <dbReference type="ARBA" id="ARBA00023049"/>
    </source>
</evidence>
<protein>
    <submittedName>
        <fullName evidence="14">M48 family metallopeptidase</fullName>
    </submittedName>
</protein>
<keyword evidence="5 12" id="KW-0812">Transmembrane</keyword>
<keyword evidence="9 12" id="KW-1133">Transmembrane helix</keyword>
<dbReference type="CDD" id="cd07328">
    <property type="entry name" value="M48_Ste24p_like"/>
    <property type="match status" value="1"/>
</dbReference>
<evidence type="ECO:0000256" key="5">
    <source>
        <dbReference type="ARBA" id="ARBA00022692"/>
    </source>
</evidence>
<feature type="transmembrane region" description="Helical" evidence="12">
    <location>
        <begin position="79"/>
        <end position="105"/>
    </location>
</feature>
<evidence type="ECO:0000256" key="3">
    <source>
        <dbReference type="ARBA" id="ARBA00022475"/>
    </source>
</evidence>
<proteinExistence type="predicted"/>
<dbReference type="Gene3D" id="3.30.2010.10">
    <property type="entry name" value="Metalloproteases ('zincins'), catalytic domain"/>
    <property type="match status" value="1"/>
</dbReference>
<evidence type="ECO:0000256" key="1">
    <source>
        <dbReference type="ARBA" id="ARBA00001947"/>
    </source>
</evidence>
<evidence type="ECO:0000313" key="14">
    <source>
        <dbReference type="EMBL" id="MCA9727845.1"/>
    </source>
</evidence>
<feature type="transmembrane region" description="Helical" evidence="12">
    <location>
        <begin position="43"/>
        <end position="73"/>
    </location>
</feature>
<dbReference type="GO" id="GO:0046872">
    <property type="term" value="F:metal ion binding"/>
    <property type="evidence" value="ECO:0007669"/>
    <property type="project" value="UniProtKB-KW"/>
</dbReference>
<name>A0A956LY23_UNCEI</name>
<dbReference type="GO" id="GO:0004222">
    <property type="term" value="F:metalloendopeptidase activity"/>
    <property type="evidence" value="ECO:0007669"/>
    <property type="project" value="InterPro"/>
</dbReference>
<evidence type="ECO:0000256" key="11">
    <source>
        <dbReference type="ARBA" id="ARBA00023136"/>
    </source>
</evidence>
<evidence type="ECO:0000313" key="15">
    <source>
        <dbReference type="Proteomes" id="UP000697710"/>
    </source>
</evidence>
<comment type="cofactor">
    <cofactor evidence="1">
        <name>Zn(2+)</name>
        <dbReference type="ChEBI" id="CHEBI:29105"/>
    </cofactor>
</comment>
<reference evidence="14" key="2">
    <citation type="journal article" date="2021" name="Microbiome">
        <title>Successional dynamics and alternative stable states in a saline activated sludge microbial community over 9 years.</title>
        <authorList>
            <person name="Wang Y."/>
            <person name="Ye J."/>
            <person name="Ju F."/>
            <person name="Liu L."/>
            <person name="Boyd J.A."/>
            <person name="Deng Y."/>
            <person name="Parks D.H."/>
            <person name="Jiang X."/>
            <person name="Yin X."/>
            <person name="Woodcroft B.J."/>
            <person name="Tyson G.W."/>
            <person name="Hugenholtz P."/>
            <person name="Polz M.F."/>
            <person name="Zhang T."/>
        </authorList>
    </citation>
    <scope>NUCLEOTIDE SEQUENCE</scope>
    <source>
        <strain evidence="14">HKST-UBA01</strain>
    </source>
</reference>
<accession>A0A956LY23</accession>
<gene>
    <name evidence="14" type="ORF">KC729_09200</name>
</gene>
<reference evidence="14" key="1">
    <citation type="submission" date="2020-04" db="EMBL/GenBank/DDBJ databases">
        <authorList>
            <person name="Zhang T."/>
        </authorList>
    </citation>
    <scope>NUCLEOTIDE SEQUENCE</scope>
    <source>
        <strain evidence="14">HKST-UBA01</strain>
    </source>
</reference>
<evidence type="ECO:0000256" key="7">
    <source>
        <dbReference type="ARBA" id="ARBA00022801"/>
    </source>
</evidence>
<dbReference type="Pfam" id="PF01435">
    <property type="entry name" value="Peptidase_M48"/>
    <property type="match status" value="1"/>
</dbReference>
<dbReference type="InterPro" id="IPR050083">
    <property type="entry name" value="HtpX_protease"/>
</dbReference>
<evidence type="ECO:0000256" key="6">
    <source>
        <dbReference type="ARBA" id="ARBA00022723"/>
    </source>
</evidence>
<keyword evidence="6" id="KW-0479">Metal-binding</keyword>
<dbReference type="GO" id="GO:0005886">
    <property type="term" value="C:plasma membrane"/>
    <property type="evidence" value="ECO:0007669"/>
    <property type="project" value="UniProtKB-SubCell"/>
</dbReference>
<keyword evidence="7" id="KW-0378">Hydrolase</keyword>
<organism evidence="14 15">
    <name type="scientific">Eiseniibacteriota bacterium</name>
    <dbReference type="NCBI Taxonomy" id="2212470"/>
    <lineage>
        <taxon>Bacteria</taxon>
        <taxon>Candidatus Eiseniibacteriota</taxon>
    </lineage>
</organism>
<keyword evidence="11 12" id="KW-0472">Membrane</keyword>
<keyword evidence="8" id="KW-0862">Zinc</keyword>
<feature type="domain" description="Peptidase M48" evidence="13">
    <location>
        <begin position="163"/>
        <end position="347"/>
    </location>
</feature>
<evidence type="ECO:0000259" key="13">
    <source>
        <dbReference type="Pfam" id="PF01435"/>
    </source>
</evidence>
<keyword evidence="4" id="KW-0645">Protease</keyword>
<evidence type="ECO:0000256" key="8">
    <source>
        <dbReference type="ARBA" id="ARBA00022833"/>
    </source>
</evidence>
<sequence>MLGFPTSRAVAVPFRPSISIDDILIQTKGPQMRSRSSSLRKRAVLAFLIPFGFYLVALAVLAVLGTVFVLLLMSPVVDARVLIALILGMMLVVLAVVVSTVITVVSSFEKWDPPGILLEPEAHPGLFGLIAAIGQSLGEGLPKEVYLSPEINAAVTARGGFLGLGRRRVLVVGLPVLHLFTVSELEAILTHEFGHYYGGDLALLPWIRRSHEQVLRSLGILEGHPLVLPFRWYAEVLLGLTAQVVREQELAADRLAVERVGAPALERGLKKLCQADALLDSYRVAEANAVFSAGFRPPVAAGLPSFLEAPAIAPRAAEALEREWDGRTSQKYDTHPCLRERVEAMKDAHDPDGDPDDRPAIVLLSDPDGYELALHRFVTPGVGDLEPIAWEDVGERVAMEHWREVRDAHASVLDRYPPESYPEAIERLGELSAEIVPPNSRIQSPEDRKRFARTVLGAGLAVALRERGWSAKKEFGQPPELAWGAKRIDPIVAVRELADGRCSREDWMEMLSAPGAAADRA</sequence>
<evidence type="ECO:0000256" key="4">
    <source>
        <dbReference type="ARBA" id="ARBA00022670"/>
    </source>
</evidence>
<evidence type="ECO:0000256" key="12">
    <source>
        <dbReference type="SAM" id="Phobius"/>
    </source>
</evidence>